<name>A0ACC2M2S1_PERAE</name>
<accession>A0ACC2M2S1</accession>
<proteinExistence type="predicted"/>
<protein>
    <submittedName>
        <fullName evidence="1">Uncharacterized protein</fullName>
    </submittedName>
</protein>
<dbReference type="Proteomes" id="UP001234297">
    <property type="component" value="Chromosome 5"/>
</dbReference>
<reference evidence="1 2" key="1">
    <citation type="journal article" date="2022" name="Hortic Res">
        <title>A haplotype resolved chromosomal level avocado genome allows analysis of novel avocado genes.</title>
        <authorList>
            <person name="Nath O."/>
            <person name="Fletcher S.J."/>
            <person name="Hayward A."/>
            <person name="Shaw L.M."/>
            <person name="Masouleh A.K."/>
            <person name="Furtado A."/>
            <person name="Henry R.J."/>
            <person name="Mitter N."/>
        </authorList>
    </citation>
    <scope>NUCLEOTIDE SEQUENCE [LARGE SCALE GENOMIC DNA]</scope>
    <source>
        <strain evidence="2">cv. Hass</strain>
    </source>
</reference>
<keyword evidence="2" id="KW-1185">Reference proteome</keyword>
<evidence type="ECO:0000313" key="2">
    <source>
        <dbReference type="Proteomes" id="UP001234297"/>
    </source>
</evidence>
<sequence>METSDGSRERARAFCKSEGLRRPPPPLRQTPAPLPRPSSLVSSKTSLLPAVRLTCTPKPAFASTQATCLTKCPTGMSPLGMPSSPILFSTVGLEKLYNDEDERVFLTFLRAWEAGVEPTDFMVSSILSTCAGLAGLEFEKFVHKT</sequence>
<gene>
    <name evidence="1" type="ORF">MRB53_016457</name>
</gene>
<comment type="caution">
    <text evidence="1">The sequence shown here is derived from an EMBL/GenBank/DDBJ whole genome shotgun (WGS) entry which is preliminary data.</text>
</comment>
<dbReference type="EMBL" id="CM056813">
    <property type="protein sequence ID" value="KAJ8639763.1"/>
    <property type="molecule type" value="Genomic_DNA"/>
</dbReference>
<organism evidence="1 2">
    <name type="scientific">Persea americana</name>
    <name type="common">Avocado</name>
    <dbReference type="NCBI Taxonomy" id="3435"/>
    <lineage>
        <taxon>Eukaryota</taxon>
        <taxon>Viridiplantae</taxon>
        <taxon>Streptophyta</taxon>
        <taxon>Embryophyta</taxon>
        <taxon>Tracheophyta</taxon>
        <taxon>Spermatophyta</taxon>
        <taxon>Magnoliopsida</taxon>
        <taxon>Magnoliidae</taxon>
        <taxon>Laurales</taxon>
        <taxon>Lauraceae</taxon>
        <taxon>Persea</taxon>
    </lineage>
</organism>
<evidence type="ECO:0000313" key="1">
    <source>
        <dbReference type="EMBL" id="KAJ8639763.1"/>
    </source>
</evidence>